<name>A0A815TWT4_9BILA</name>
<protein>
    <submittedName>
        <fullName evidence="2">Uncharacterized protein</fullName>
    </submittedName>
</protein>
<evidence type="ECO:0000256" key="1">
    <source>
        <dbReference type="SAM" id="MobiDB-lite"/>
    </source>
</evidence>
<reference evidence="2" key="1">
    <citation type="submission" date="2021-02" db="EMBL/GenBank/DDBJ databases">
        <authorList>
            <person name="Nowell W R."/>
        </authorList>
    </citation>
    <scope>NUCLEOTIDE SEQUENCE</scope>
</reference>
<proteinExistence type="predicted"/>
<sequence>MGSAECKPSAQQRGDAAHIRQYDENLNQHKDNVETRRTCNEIIHGKEMEHEPKYDPFLTEQKDKRGL</sequence>
<dbReference type="OrthoDB" id="167955at2759"/>
<dbReference type="Proteomes" id="UP000663868">
    <property type="component" value="Unassembled WGS sequence"/>
</dbReference>
<dbReference type="AlphaFoldDB" id="A0A815TWT4"/>
<dbReference type="EMBL" id="CAJNON010002349">
    <property type="protein sequence ID" value="CAF1507824.1"/>
    <property type="molecule type" value="Genomic_DNA"/>
</dbReference>
<evidence type="ECO:0000313" key="2">
    <source>
        <dbReference type="EMBL" id="CAF1507824.1"/>
    </source>
</evidence>
<dbReference type="EMBL" id="CAJOBB010007851">
    <property type="protein sequence ID" value="CAF4195856.1"/>
    <property type="molecule type" value="Genomic_DNA"/>
</dbReference>
<accession>A0A815TWT4</accession>
<organism evidence="2 4">
    <name type="scientific">Adineta steineri</name>
    <dbReference type="NCBI Taxonomy" id="433720"/>
    <lineage>
        <taxon>Eukaryota</taxon>
        <taxon>Metazoa</taxon>
        <taxon>Spiralia</taxon>
        <taxon>Gnathifera</taxon>
        <taxon>Rotifera</taxon>
        <taxon>Eurotatoria</taxon>
        <taxon>Bdelloidea</taxon>
        <taxon>Adinetida</taxon>
        <taxon>Adinetidae</taxon>
        <taxon>Adineta</taxon>
    </lineage>
</organism>
<comment type="caution">
    <text evidence="2">The sequence shown here is derived from an EMBL/GenBank/DDBJ whole genome shotgun (WGS) entry which is preliminary data.</text>
</comment>
<gene>
    <name evidence="3" type="ORF">KXQ929_LOCUS39803</name>
    <name evidence="2" type="ORF">VCS650_LOCUS42602</name>
</gene>
<feature type="region of interest" description="Disordered" evidence="1">
    <location>
        <begin position="43"/>
        <end position="67"/>
    </location>
</feature>
<evidence type="ECO:0000313" key="4">
    <source>
        <dbReference type="Proteomes" id="UP000663891"/>
    </source>
</evidence>
<evidence type="ECO:0000313" key="3">
    <source>
        <dbReference type="EMBL" id="CAF4195856.1"/>
    </source>
</evidence>
<dbReference type="Proteomes" id="UP000663891">
    <property type="component" value="Unassembled WGS sequence"/>
</dbReference>